<organism evidence="1">
    <name type="scientific">Nicotiana tabacum</name>
    <name type="common">Common tobacco</name>
    <dbReference type="NCBI Taxonomy" id="4097"/>
    <lineage>
        <taxon>Eukaryota</taxon>
        <taxon>Viridiplantae</taxon>
        <taxon>Streptophyta</taxon>
        <taxon>Embryophyta</taxon>
        <taxon>Tracheophyta</taxon>
        <taxon>Spermatophyta</taxon>
        <taxon>Magnoliopsida</taxon>
        <taxon>eudicotyledons</taxon>
        <taxon>Gunneridae</taxon>
        <taxon>Pentapetalae</taxon>
        <taxon>asterids</taxon>
        <taxon>lamiids</taxon>
        <taxon>Solanales</taxon>
        <taxon>Solanaceae</taxon>
        <taxon>Nicotianoideae</taxon>
        <taxon>Nicotianeae</taxon>
        <taxon>Nicotiana</taxon>
    </lineage>
</organism>
<proteinExistence type="predicted"/>
<dbReference type="Gene3D" id="3.30.420.10">
    <property type="entry name" value="Ribonuclease H-like superfamily/Ribonuclease H"/>
    <property type="match status" value="1"/>
</dbReference>
<reference evidence="1" key="1">
    <citation type="submission" date="2025-08" db="UniProtKB">
        <authorList>
            <consortium name="RefSeq"/>
        </authorList>
    </citation>
    <scope>IDENTIFICATION</scope>
</reference>
<dbReference type="KEGG" id="nta:107801538"/>
<dbReference type="AlphaFoldDB" id="A0A1S4AUX1"/>
<protein>
    <submittedName>
        <fullName evidence="1">Uncharacterized protein</fullName>
    </submittedName>
</protein>
<dbReference type="GO" id="GO:0003676">
    <property type="term" value="F:nucleic acid binding"/>
    <property type="evidence" value="ECO:0007669"/>
    <property type="project" value="InterPro"/>
</dbReference>
<accession>A0A1S4AUX1</accession>
<dbReference type="PANTHER" id="PTHR45835:SF91">
    <property type="entry name" value="RETROTRANSPOSON, TY3-GYPSY SUBCLASS-LIKE PROTEIN"/>
    <property type="match status" value="1"/>
</dbReference>
<dbReference type="PANTHER" id="PTHR45835">
    <property type="entry name" value="YALI0A06105P"/>
    <property type="match status" value="1"/>
</dbReference>
<dbReference type="RefSeq" id="XP_016480370.1">
    <property type="nucleotide sequence ID" value="XM_016624884.1"/>
</dbReference>
<dbReference type="InterPro" id="IPR036397">
    <property type="entry name" value="RNaseH_sf"/>
</dbReference>
<gene>
    <name evidence="1" type="primary">LOC107801538</name>
</gene>
<dbReference type="OrthoDB" id="1219221at2759"/>
<dbReference type="Gene3D" id="1.10.340.70">
    <property type="match status" value="1"/>
</dbReference>
<dbReference type="PaxDb" id="4097-A0A1S4AUX1"/>
<evidence type="ECO:0000313" key="1">
    <source>
        <dbReference type="RefSeq" id="XP_016480370.1"/>
    </source>
</evidence>
<dbReference type="InterPro" id="IPR012337">
    <property type="entry name" value="RNaseH-like_sf"/>
</dbReference>
<name>A0A1S4AUX1_TOBAC</name>
<sequence>MYHDLKEVYRWDNRKRDVANFVAKCLNCQQVKVKHQRLGGLLQSIEIPIWKWEMINMYFVVVWSRTLRKFDSIWTDGQAERTIQTLEDMLRACVIASEGSWDDHLLFVEFAYNNSFHASIQMPPFEVLYRRRRRSPIGWFEVGEAELLGPDLVHQAMEKVKVIQERMKTSQSH</sequence>
<dbReference type="SUPFAM" id="SSF53098">
    <property type="entry name" value="Ribonuclease H-like"/>
    <property type="match status" value="1"/>
</dbReference>
<dbReference type="OMA" id="EIEYFAV"/>